<reference evidence="1" key="1">
    <citation type="submission" date="2019-08" db="EMBL/GenBank/DDBJ databases">
        <authorList>
            <person name="Kucharzyk K."/>
            <person name="Murdoch R.W."/>
            <person name="Higgins S."/>
            <person name="Loffler F."/>
        </authorList>
    </citation>
    <scope>NUCLEOTIDE SEQUENCE</scope>
</reference>
<dbReference type="AlphaFoldDB" id="A0A645D789"/>
<comment type="caution">
    <text evidence="1">The sequence shown here is derived from an EMBL/GenBank/DDBJ whole genome shotgun (WGS) entry which is preliminary data.</text>
</comment>
<protein>
    <submittedName>
        <fullName evidence="1">Uncharacterized protein</fullName>
    </submittedName>
</protein>
<sequence>MRSSYPSAKLMEGREAEPFGVLDDHAGCIGNVDANLHHAGGDKIAELSLLVVLEDGNLLLLVELAVDECGRNRRVLTLEKLVHAQDIPQVALPTVIDARIDEVGLMATQKLHPHRLVHAFAALFVDQMGDDALPALGHGVQG</sequence>
<name>A0A645D789_9ZZZZ</name>
<organism evidence="1">
    <name type="scientific">bioreactor metagenome</name>
    <dbReference type="NCBI Taxonomy" id="1076179"/>
    <lineage>
        <taxon>unclassified sequences</taxon>
        <taxon>metagenomes</taxon>
        <taxon>ecological metagenomes</taxon>
    </lineage>
</organism>
<dbReference type="EMBL" id="VSSQ01033482">
    <property type="protein sequence ID" value="MPM85089.1"/>
    <property type="molecule type" value="Genomic_DNA"/>
</dbReference>
<proteinExistence type="predicted"/>
<accession>A0A645D789</accession>
<gene>
    <name evidence="1" type="ORF">SDC9_132166</name>
</gene>
<evidence type="ECO:0000313" key="1">
    <source>
        <dbReference type="EMBL" id="MPM85089.1"/>
    </source>
</evidence>